<gene>
    <name evidence="4" type="ORF">KCG34_19620</name>
</gene>
<sequence>MTVQSRIADSAADTPVIAPETPADLAAVSALIEAAFGPGRYAKAAERLRETNHVLHDLSFTAKARGAVVGCVRQWPIRIGGQPAVFLGPIAVDPAWRHHGLGGILVEQACAAAKDAGHDLIFLVGDMPFFGPHGFEVVKPGSVIMPGPVDPRRELARALKPGALDGLAGPVTPGW</sequence>
<evidence type="ECO:0000256" key="2">
    <source>
        <dbReference type="ARBA" id="ARBA00023315"/>
    </source>
</evidence>
<dbReference type="PROSITE" id="PS51186">
    <property type="entry name" value="GNAT"/>
    <property type="match status" value="1"/>
</dbReference>
<dbReference type="Gene3D" id="3.40.630.30">
    <property type="match status" value="1"/>
</dbReference>
<keyword evidence="1" id="KW-0808">Transferase</keyword>
<dbReference type="PANTHER" id="PTHR43877:SF1">
    <property type="entry name" value="ACETYLTRANSFERASE"/>
    <property type="match status" value="1"/>
</dbReference>
<dbReference type="GO" id="GO:0016747">
    <property type="term" value="F:acyltransferase activity, transferring groups other than amino-acyl groups"/>
    <property type="evidence" value="ECO:0007669"/>
    <property type="project" value="InterPro"/>
</dbReference>
<feature type="domain" description="N-acetyltransferase" evidence="3">
    <location>
        <begin position="15"/>
        <end position="156"/>
    </location>
</feature>
<proteinExistence type="predicted"/>
<dbReference type="InterPro" id="IPR050832">
    <property type="entry name" value="Bact_Acetyltransf"/>
</dbReference>
<evidence type="ECO:0000256" key="1">
    <source>
        <dbReference type="ARBA" id="ARBA00022679"/>
    </source>
</evidence>
<dbReference type="SUPFAM" id="SSF55729">
    <property type="entry name" value="Acyl-CoA N-acyltransferases (Nat)"/>
    <property type="match status" value="1"/>
</dbReference>
<dbReference type="CDD" id="cd04301">
    <property type="entry name" value="NAT_SF"/>
    <property type="match status" value="1"/>
</dbReference>
<reference evidence="4" key="1">
    <citation type="submission" date="2021-04" db="EMBL/GenBank/DDBJ databases">
        <title>The complete genome sequence of Caulobacter sp. S6.</title>
        <authorList>
            <person name="Tang Y."/>
            <person name="Ouyang W."/>
            <person name="Liu Q."/>
            <person name="Huang B."/>
            <person name="Guo Z."/>
            <person name="Lei P."/>
        </authorList>
    </citation>
    <scope>NUCLEOTIDE SEQUENCE</scope>
    <source>
        <strain evidence="4">S6</strain>
    </source>
</reference>
<dbReference type="InterPro" id="IPR016181">
    <property type="entry name" value="Acyl_CoA_acyltransferase"/>
</dbReference>
<dbReference type="Proteomes" id="UP000676409">
    <property type="component" value="Chromosome"/>
</dbReference>
<dbReference type="EMBL" id="CP073078">
    <property type="protein sequence ID" value="QUD90861.1"/>
    <property type="molecule type" value="Genomic_DNA"/>
</dbReference>
<dbReference type="PANTHER" id="PTHR43877">
    <property type="entry name" value="AMINOALKYLPHOSPHONATE N-ACETYLTRANSFERASE-RELATED-RELATED"/>
    <property type="match status" value="1"/>
</dbReference>
<evidence type="ECO:0000313" key="5">
    <source>
        <dbReference type="Proteomes" id="UP000676409"/>
    </source>
</evidence>
<dbReference type="Pfam" id="PF00583">
    <property type="entry name" value="Acetyltransf_1"/>
    <property type="match status" value="1"/>
</dbReference>
<organism evidence="4 5">
    <name type="scientific">Phenylobacterium montanum</name>
    <dbReference type="NCBI Taxonomy" id="2823693"/>
    <lineage>
        <taxon>Bacteria</taxon>
        <taxon>Pseudomonadati</taxon>
        <taxon>Pseudomonadota</taxon>
        <taxon>Alphaproteobacteria</taxon>
        <taxon>Caulobacterales</taxon>
        <taxon>Caulobacteraceae</taxon>
        <taxon>Phenylobacterium</taxon>
    </lineage>
</organism>
<evidence type="ECO:0000313" key="4">
    <source>
        <dbReference type="EMBL" id="QUD90861.1"/>
    </source>
</evidence>
<name>A0A975G584_9CAUL</name>
<accession>A0A975G584</accession>
<dbReference type="KEGG" id="caul:KCG34_19620"/>
<keyword evidence="2" id="KW-0012">Acyltransferase</keyword>
<dbReference type="AlphaFoldDB" id="A0A975G584"/>
<evidence type="ECO:0000259" key="3">
    <source>
        <dbReference type="PROSITE" id="PS51186"/>
    </source>
</evidence>
<dbReference type="InterPro" id="IPR000182">
    <property type="entry name" value="GNAT_dom"/>
</dbReference>
<keyword evidence="5" id="KW-1185">Reference proteome</keyword>
<protein>
    <submittedName>
        <fullName evidence="4">N-acetyltransferase</fullName>
    </submittedName>
</protein>